<evidence type="ECO:0000256" key="15">
    <source>
        <dbReference type="ARBA" id="ARBA00041393"/>
    </source>
</evidence>
<keyword evidence="7" id="KW-0540">Nuclease</keyword>
<keyword evidence="20" id="KW-1185">Reference proteome</keyword>
<evidence type="ECO:0000256" key="13">
    <source>
        <dbReference type="ARBA" id="ARBA00023228"/>
    </source>
</evidence>
<comment type="similarity">
    <text evidence="3">Belongs to the DNase II family.</text>
</comment>
<protein>
    <recommendedName>
        <fullName evidence="14">Deoxyribonuclease-2-alpha</fullName>
        <ecNumber evidence="4">3.1.22.1</ecNumber>
    </recommendedName>
    <alternativeName>
        <fullName evidence="15">Acid DNase</fullName>
    </alternativeName>
    <alternativeName>
        <fullName evidence="17">Deoxyribonuclease II alpha</fullName>
    </alternativeName>
    <alternativeName>
        <fullName evidence="16">Lysosomal DNase II</fullName>
    </alternativeName>
</protein>
<evidence type="ECO:0000256" key="11">
    <source>
        <dbReference type="ARBA" id="ARBA00023157"/>
    </source>
</evidence>
<dbReference type="InterPro" id="IPR004947">
    <property type="entry name" value="DNase_II"/>
</dbReference>
<comment type="catalytic activity">
    <reaction evidence="1">
        <text>Endonucleolytic cleavage to nucleoside 3'-phosphates and 3'-phosphooligonucleotide end-products.</text>
        <dbReference type="EC" id="3.1.22.1"/>
    </reaction>
</comment>
<keyword evidence="10" id="KW-0378">Hydrolase</keyword>
<evidence type="ECO:0000256" key="8">
    <source>
        <dbReference type="ARBA" id="ARBA00022729"/>
    </source>
</evidence>
<reference evidence="19 20" key="1">
    <citation type="submission" date="2019-01" db="EMBL/GenBank/DDBJ databases">
        <title>Draft Genome and Complete Hox-Cluster Characterization of the Sterlet Sturgeon (Acipenser ruthenus).</title>
        <authorList>
            <person name="Wei Q."/>
        </authorList>
    </citation>
    <scope>NUCLEOTIDE SEQUENCE [LARGE SCALE GENOMIC DNA]</scope>
    <source>
        <strain evidence="19">WHYD16114868_AA</strain>
        <tissue evidence="19">Blood</tissue>
    </source>
</reference>
<evidence type="ECO:0000256" key="16">
    <source>
        <dbReference type="ARBA" id="ARBA00041918"/>
    </source>
</evidence>
<evidence type="ECO:0000313" key="19">
    <source>
        <dbReference type="EMBL" id="RXN00023.1"/>
    </source>
</evidence>
<evidence type="ECO:0000256" key="1">
    <source>
        <dbReference type="ARBA" id="ARBA00000447"/>
    </source>
</evidence>
<gene>
    <name evidence="19" type="ORF">EOD39_10392</name>
</gene>
<keyword evidence="12" id="KW-0325">Glycoprotein</keyword>
<sequence length="622" mass="71358">MTVVVCVIIFSITLLSSFSRRFVIYKLPQYKINETGSGLDYMYLDPSVEDWQLSKFLSNTTAYLMYNDDPPSLDYKKGHGHTKGALHFDKDQGFWLSHSVPRFPPFPERGYGWPPTGKQNGQTALCVTYKYSQFTEIAKQLLYYNPRVYNCSLPEIFLPALSNLSYICQGSKIPQLPKRRVWKLVSARGESFLNFAKSLYYVDDIYAAWVAQVLKSNLLTETWQRKEHELPSNCSLPEHVYNVKRIRLPGPVLFYSYFDHSKWCVSQLFRDQWSCIGDLNREDRQAWKGGGLLCTQNPLIYRAFRKAISWFILYKLPNDKKGSGLKYLYMDESSNGWIFGKNNINDSGSAVAQTLEPLFKYVERKTEGFGYLLYNDQPPTNKVPASSFGHSKGVILLDRQTGVWLSHSTPRFPGTKRTSFWPENGIYFGQAFLCVTYPYKLFNDIAKQLQYIHIFSFDYAIPQTFPLDLQCVAQRTCYPKKAPWDRKLEMTSLAGSTFVSFAKYARYGDDLYSGLLVEPLGDDLLAKGWGRLHNPLPSNCSVKHNVYNVKSVKLPVIPPFNITSDHSKWCVTMGKKTGIWTCIADMNREISQMRRGGGAVCTSNTAVWKAFSKMVDRYEKCP</sequence>
<keyword evidence="5" id="KW-0217">Developmental protein</keyword>
<comment type="subcellular location">
    <subcellularLocation>
        <location evidence="2">Lysosome</location>
    </subcellularLocation>
</comment>
<comment type="caution">
    <text evidence="19">The sequence shown here is derived from an EMBL/GenBank/DDBJ whole genome shotgun (WGS) entry which is preliminary data.</text>
</comment>
<keyword evidence="8" id="KW-0732">Signal</keyword>
<evidence type="ECO:0000256" key="2">
    <source>
        <dbReference type="ARBA" id="ARBA00004371"/>
    </source>
</evidence>
<dbReference type="GO" id="GO:0006309">
    <property type="term" value="P:apoptotic DNA fragmentation"/>
    <property type="evidence" value="ECO:0007669"/>
    <property type="project" value="TreeGrafter"/>
</dbReference>
<evidence type="ECO:0000256" key="9">
    <source>
        <dbReference type="ARBA" id="ARBA00022759"/>
    </source>
</evidence>
<evidence type="ECO:0000256" key="10">
    <source>
        <dbReference type="ARBA" id="ARBA00022801"/>
    </source>
</evidence>
<dbReference type="AlphaFoldDB" id="A0A662YU74"/>
<evidence type="ECO:0000313" key="20">
    <source>
        <dbReference type="Proteomes" id="UP000289886"/>
    </source>
</evidence>
<dbReference type="PANTHER" id="PTHR10858">
    <property type="entry name" value="DEOXYRIBONUCLEASE II"/>
    <property type="match status" value="1"/>
</dbReference>
<dbReference type="GO" id="GO:0005764">
    <property type="term" value="C:lysosome"/>
    <property type="evidence" value="ECO:0007669"/>
    <property type="project" value="UniProtKB-SubCell"/>
</dbReference>
<dbReference type="CDD" id="cd09121">
    <property type="entry name" value="PLDc_DNaseII_2"/>
    <property type="match status" value="1"/>
</dbReference>
<evidence type="ECO:0000256" key="6">
    <source>
        <dbReference type="ARBA" id="ARBA00022703"/>
    </source>
</evidence>
<evidence type="ECO:0000256" key="7">
    <source>
        <dbReference type="ARBA" id="ARBA00022722"/>
    </source>
</evidence>
<comment type="function">
    <text evidence="18">Hydrolyzes DNA under acidic conditions with a preference for double-stranded DNA. Plays a major role in the clearance of nucleic acids generated through apoptosis, hence preventing autoinflammation. Necessary for proper fetal development and for definitive erythropoiesis in fetal liver and bone marrow, where it degrades nuclear DNA expelled from erythroid precursor cells.</text>
</comment>
<dbReference type="GO" id="GO:0004531">
    <property type="term" value="F:deoxyribonuclease II activity"/>
    <property type="evidence" value="ECO:0007669"/>
    <property type="project" value="UniProtKB-EC"/>
</dbReference>
<keyword evidence="13" id="KW-0458">Lysosome</keyword>
<dbReference type="EC" id="3.1.22.1" evidence="4"/>
<proteinExistence type="inferred from homology"/>
<evidence type="ECO:0000256" key="12">
    <source>
        <dbReference type="ARBA" id="ARBA00023180"/>
    </source>
</evidence>
<keyword evidence="11" id="KW-1015">Disulfide bond</keyword>
<evidence type="ECO:0000256" key="14">
    <source>
        <dbReference type="ARBA" id="ARBA00039868"/>
    </source>
</evidence>
<keyword evidence="6" id="KW-0053">Apoptosis</keyword>
<dbReference type="EMBL" id="SCEB01000254">
    <property type="protein sequence ID" value="RXN00023.1"/>
    <property type="molecule type" value="Genomic_DNA"/>
</dbReference>
<organism evidence="19 20">
    <name type="scientific">Acipenser ruthenus</name>
    <name type="common">Sterlet sturgeon</name>
    <dbReference type="NCBI Taxonomy" id="7906"/>
    <lineage>
        <taxon>Eukaryota</taxon>
        <taxon>Metazoa</taxon>
        <taxon>Chordata</taxon>
        <taxon>Craniata</taxon>
        <taxon>Vertebrata</taxon>
        <taxon>Euteleostomi</taxon>
        <taxon>Actinopterygii</taxon>
        <taxon>Chondrostei</taxon>
        <taxon>Acipenseriformes</taxon>
        <taxon>Acipenseridae</taxon>
        <taxon>Acipenser</taxon>
    </lineage>
</organism>
<evidence type="ECO:0000256" key="5">
    <source>
        <dbReference type="ARBA" id="ARBA00022473"/>
    </source>
</evidence>
<dbReference type="Proteomes" id="UP000289886">
    <property type="component" value="Unassembled WGS sequence"/>
</dbReference>
<accession>A0A662YU74</accession>
<evidence type="ECO:0000256" key="18">
    <source>
        <dbReference type="ARBA" id="ARBA00045381"/>
    </source>
</evidence>
<evidence type="ECO:0000256" key="4">
    <source>
        <dbReference type="ARBA" id="ARBA00012036"/>
    </source>
</evidence>
<evidence type="ECO:0000256" key="3">
    <source>
        <dbReference type="ARBA" id="ARBA00007527"/>
    </source>
</evidence>
<keyword evidence="9" id="KW-0255">Endonuclease</keyword>
<dbReference type="PANTHER" id="PTHR10858:SF9">
    <property type="entry name" value="DEOXYRIBONUCLEASE-2-ALPHA"/>
    <property type="match status" value="1"/>
</dbReference>
<name>A0A662YU74_ACIRT</name>
<dbReference type="Pfam" id="PF03265">
    <property type="entry name" value="DNase_II"/>
    <property type="match status" value="1"/>
</dbReference>
<evidence type="ECO:0000256" key="17">
    <source>
        <dbReference type="ARBA" id="ARBA00043033"/>
    </source>
</evidence>